<keyword evidence="1" id="KW-0378">Hydrolase</keyword>
<protein>
    <submittedName>
        <fullName evidence="1">ATP-dependent protease HslVU (ClpYQ) peptidase subunit</fullName>
    </submittedName>
</protein>
<accession>A0A318KTM3</accession>
<organism evidence="1 2">
    <name type="scientific">Rivihabitans pingtungensis</name>
    <dbReference type="NCBI Taxonomy" id="1054498"/>
    <lineage>
        <taxon>Bacteria</taxon>
        <taxon>Pseudomonadati</taxon>
        <taxon>Pseudomonadota</taxon>
        <taxon>Betaproteobacteria</taxon>
        <taxon>Neisseriales</taxon>
        <taxon>Aquaspirillaceae</taxon>
        <taxon>Rivihabitans</taxon>
    </lineage>
</organism>
<dbReference type="InterPro" id="IPR029055">
    <property type="entry name" value="Ntn_hydrolases_N"/>
</dbReference>
<keyword evidence="1" id="KW-0645">Protease</keyword>
<dbReference type="AlphaFoldDB" id="A0A318KTM3"/>
<dbReference type="GO" id="GO:0008233">
    <property type="term" value="F:peptidase activity"/>
    <property type="evidence" value="ECO:0007669"/>
    <property type="project" value="UniProtKB-KW"/>
</dbReference>
<reference evidence="1 2" key="1">
    <citation type="submission" date="2018-05" db="EMBL/GenBank/DDBJ databases">
        <title>Genomic Encyclopedia of Type Strains, Phase IV (KMG-IV): sequencing the most valuable type-strain genomes for metagenomic binning, comparative biology and taxonomic classification.</title>
        <authorList>
            <person name="Goeker M."/>
        </authorList>
    </citation>
    <scope>NUCLEOTIDE SEQUENCE [LARGE SCALE GENOMIC DNA]</scope>
    <source>
        <strain evidence="1 2">DSM 29661</strain>
    </source>
</reference>
<dbReference type="RefSeq" id="WP_110389503.1">
    <property type="nucleotide sequence ID" value="NZ_CALCOA010000030.1"/>
</dbReference>
<gene>
    <name evidence="1" type="ORF">DFR34_10216</name>
</gene>
<dbReference type="EMBL" id="QJKI01000002">
    <property type="protein sequence ID" value="PXX81181.1"/>
    <property type="molecule type" value="Genomic_DNA"/>
</dbReference>
<evidence type="ECO:0000313" key="2">
    <source>
        <dbReference type="Proteomes" id="UP000247555"/>
    </source>
</evidence>
<dbReference type="Gene3D" id="3.60.20.10">
    <property type="entry name" value="Glutamine Phosphoribosylpyrophosphate, subunit 1, domain 1"/>
    <property type="match status" value="1"/>
</dbReference>
<evidence type="ECO:0000313" key="1">
    <source>
        <dbReference type="EMBL" id="PXX81181.1"/>
    </source>
</evidence>
<dbReference type="OrthoDB" id="9150015at2"/>
<dbReference type="Proteomes" id="UP000247555">
    <property type="component" value="Unassembled WGS sequence"/>
</dbReference>
<comment type="caution">
    <text evidence="1">The sequence shown here is derived from an EMBL/GenBank/DDBJ whole genome shotgun (WGS) entry which is preliminary data.</text>
</comment>
<name>A0A318KTM3_9NEIS</name>
<dbReference type="CDD" id="cd01906">
    <property type="entry name" value="proteasome_protease_HslV"/>
    <property type="match status" value="1"/>
</dbReference>
<dbReference type="SUPFAM" id="SSF56235">
    <property type="entry name" value="N-terminal nucleophile aminohydrolases (Ntn hydrolases)"/>
    <property type="match status" value="1"/>
</dbReference>
<proteinExistence type="predicted"/>
<dbReference type="GO" id="GO:0006508">
    <property type="term" value="P:proteolysis"/>
    <property type="evidence" value="ECO:0007669"/>
    <property type="project" value="UniProtKB-KW"/>
</dbReference>
<sequence length="189" mass="20994">MTTITVARKGREVAIAADSQSTFGDTRLTSTYDARYNKIFQLDDSFIGISGSAAHDLVFQSALSKLKNRDFSSRAAVFDTFRKLHPKLKEDFFLKPDEEENDPYESSQMTVLIANPSGIFAVYSMREVYEYTRFWAIGSGRDYALGAMYAAWNTLDTAAAVAQLGVEAGCEFDINTAAPLTLYSTTLRD</sequence>
<keyword evidence="2" id="KW-1185">Reference proteome</keyword>